<accession>A0A150WF28</accession>
<dbReference type="GO" id="GO:0034338">
    <property type="term" value="F:short-chain carboxylesterase activity"/>
    <property type="evidence" value="ECO:0007669"/>
    <property type="project" value="TreeGrafter"/>
</dbReference>
<dbReference type="PIRSF" id="PIRSF005211">
    <property type="entry name" value="Ab_hydro_YheT"/>
    <property type="match status" value="1"/>
</dbReference>
<feature type="active site" description="Charge relay system" evidence="2">
    <location>
        <position position="141"/>
    </location>
</feature>
<dbReference type="EMBL" id="LUKE01000006">
    <property type="protein sequence ID" value="KYG61582.1"/>
    <property type="molecule type" value="Genomic_DNA"/>
</dbReference>
<feature type="active site" description="Charge relay system" evidence="2">
    <location>
        <position position="264"/>
    </location>
</feature>
<dbReference type="SUPFAM" id="SSF53474">
    <property type="entry name" value="alpha/beta-Hydrolases"/>
    <property type="match status" value="1"/>
</dbReference>
<dbReference type="GO" id="GO:0047372">
    <property type="term" value="F:monoacylglycerol lipase activity"/>
    <property type="evidence" value="ECO:0007669"/>
    <property type="project" value="TreeGrafter"/>
</dbReference>
<dbReference type="Gene3D" id="3.40.50.1820">
    <property type="entry name" value="alpha/beta hydrolase"/>
    <property type="match status" value="1"/>
</dbReference>
<dbReference type="InterPro" id="IPR029058">
    <property type="entry name" value="AB_hydrolase_fold"/>
</dbReference>
<organism evidence="4 5">
    <name type="scientific">Bdellovibrio bacteriovorus</name>
    <dbReference type="NCBI Taxonomy" id="959"/>
    <lineage>
        <taxon>Bacteria</taxon>
        <taxon>Pseudomonadati</taxon>
        <taxon>Bdellovibrionota</taxon>
        <taxon>Bdellovibrionia</taxon>
        <taxon>Bdellovibrionales</taxon>
        <taxon>Pseudobdellovibrionaceae</taxon>
        <taxon>Bdellovibrio</taxon>
    </lineage>
</organism>
<protein>
    <submittedName>
        <fullName evidence="4">Thioesterase</fullName>
    </submittedName>
</protein>
<dbReference type="AlphaFoldDB" id="A0A150WF28"/>
<dbReference type="Proteomes" id="UP000075320">
    <property type="component" value="Unassembled WGS sequence"/>
</dbReference>
<dbReference type="InterPro" id="IPR012020">
    <property type="entry name" value="ABHD4"/>
</dbReference>
<gene>
    <name evidence="4" type="ORF">AZI86_17925</name>
</gene>
<dbReference type="PANTHER" id="PTHR10794">
    <property type="entry name" value="ABHYDROLASE DOMAIN-CONTAINING PROTEIN"/>
    <property type="match status" value="1"/>
</dbReference>
<evidence type="ECO:0000256" key="2">
    <source>
        <dbReference type="PIRSR" id="PIRSR005211-1"/>
    </source>
</evidence>
<keyword evidence="5" id="KW-1185">Reference proteome</keyword>
<dbReference type="InterPro" id="IPR050960">
    <property type="entry name" value="AB_hydrolase_4_sf"/>
</dbReference>
<name>A0A150WF28_BDEBC</name>
<sequence length="324" mass="36012">MRKIELLPCKAPFWANSGHTQTLWGHFLKSPTLSQLGALNKVDLPDGDRLFCYITEGPSDTVVALFHGLSGDVHSDYMQRTALLCQQLGHTFVLVNHRGAGEGFLEARHPYHSGRAEDMSAVLGFLRGKFSNKKLIAIGYSMSANILLTLLGGFRGTHLPDGAIAVNGPIDLGQGSALLKKGLNRIYDMRFVLSLRKLVQERHRLGLSDRYEISPWATIWDFDEIYTAPASGFKNRADYYAQCSAKNYIPNIKTPTYVLTAGDDPFVSAENYLKTEFPKSTQLHIEARGGHMGYLSAQATPFGSTRWLDYYLHEALQGLKQTLA</sequence>
<dbReference type="PANTHER" id="PTHR10794:SF63">
    <property type="entry name" value="ALPHA_BETA HYDROLASE 1, ISOFORM A"/>
    <property type="match status" value="1"/>
</dbReference>
<comment type="similarity">
    <text evidence="1">Belongs to the AB hydrolase superfamily. AB hydrolase 4 family.</text>
</comment>
<dbReference type="RefSeq" id="WP_061836664.1">
    <property type="nucleotide sequence ID" value="NZ_LUKE01000006.1"/>
</dbReference>
<evidence type="ECO:0000259" key="3">
    <source>
        <dbReference type="Pfam" id="PF00561"/>
    </source>
</evidence>
<evidence type="ECO:0000313" key="4">
    <source>
        <dbReference type="EMBL" id="KYG61582.1"/>
    </source>
</evidence>
<dbReference type="OrthoDB" id="5289018at2"/>
<reference evidence="4 5" key="1">
    <citation type="submission" date="2016-03" db="EMBL/GenBank/DDBJ databases">
        <authorList>
            <person name="Ploux O."/>
        </authorList>
    </citation>
    <scope>NUCLEOTIDE SEQUENCE [LARGE SCALE GENOMIC DNA]</scope>
    <source>
        <strain evidence="4 5">R0</strain>
    </source>
</reference>
<evidence type="ECO:0000256" key="1">
    <source>
        <dbReference type="ARBA" id="ARBA00010884"/>
    </source>
</evidence>
<feature type="domain" description="AB hydrolase-1" evidence="3">
    <location>
        <begin position="62"/>
        <end position="296"/>
    </location>
</feature>
<dbReference type="Pfam" id="PF00561">
    <property type="entry name" value="Abhydrolase_1"/>
    <property type="match status" value="1"/>
</dbReference>
<comment type="caution">
    <text evidence="4">The sequence shown here is derived from an EMBL/GenBank/DDBJ whole genome shotgun (WGS) entry which is preliminary data.</text>
</comment>
<dbReference type="InterPro" id="IPR000073">
    <property type="entry name" value="AB_hydrolase_1"/>
</dbReference>
<proteinExistence type="inferred from homology"/>
<evidence type="ECO:0000313" key="5">
    <source>
        <dbReference type="Proteomes" id="UP000075320"/>
    </source>
</evidence>
<feature type="active site" description="Charge relay system" evidence="2">
    <location>
        <position position="291"/>
    </location>
</feature>